<dbReference type="Gene3D" id="3.40.33.10">
    <property type="entry name" value="CAP"/>
    <property type="match status" value="1"/>
</dbReference>
<evidence type="ECO:0000313" key="2">
    <source>
        <dbReference type="EMBL" id="NMC63891.1"/>
    </source>
</evidence>
<sequence length="225" mass="24997">MIQRRLPGDTAFEYFAEYHGLKSFQVITDEPEDIGTISYRARLITSKGESQWSKSKKIIIDPNTASTRNRTSNSEVIDTSTPAPTALGKGQTLCPKNQATQVIALVNDYRTNAGLEALKVHPQLQWAARAQGIRMASSKTFSNEGWNEYITLSGFEIGTASVNIAKRHRTALAVINSWMSNGNGYRSNILSNAFKYIGAACIVDNTGIFWWVIDFGTPYQCPFLF</sequence>
<evidence type="ECO:0000313" key="3">
    <source>
        <dbReference type="Proteomes" id="UP000524246"/>
    </source>
</evidence>
<dbReference type="AlphaFoldDB" id="A0A7X9FT90"/>
<comment type="caution">
    <text evidence="2">The sequence shown here is derived from an EMBL/GenBank/DDBJ whole genome shotgun (WGS) entry which is preliminary data.</text>
</comment>
<evidence type="ECO:0000259" key="1">
    <source>
        <dbReference type="Pfam" id="PF00188"/>
    </source>
</evidence>
<dbReference type="CDD" id="cd05379">
    <property type="entry name" value="CAP_bacterial"/>
    <property type="match status" value="1"/>
</dbReference>
<feature type="domain" description="SCP" evidence="1">
    <location>
        <begin position="104"/>
        <end position="215"/>
    </location>
</feature>
<gene>
    <name evidence="2" type="ORF">GYA55_12075</name>
</gene>
<dbReference type="Pfam" id="PF00188">
    <property type="entry name" value="CAP"/>
    <property type="match status" value="1"/>
</dbReference>
<dbReference type="SUPFAM" id="SSF55797">
    <property type="entry name" value="PR-1-like"/>
    <property type="match status" value="1"/>
</dbReference>
<dbReference type="PANTHER" id="PTHR31157:SF1">
    <property type="entry name" value="SCP DOMAIN-CONTAINING PROTEIN"/>
    <property type="match status" value="1"/>
</dbReference>
<dbReference type="InterPro" id="IPR014044">
    <property type="entry name" value="CAP_dom"/>
</dbReference>
<name>A0A7X9FT90_9DELT</name>
<reference evidence="2 3" key="1">
    <citation type="journal article" date="2020" name="Biotechnol. Biofuels">
        <title>New insights from the biogas microbiome by comprehensive genome-resolved metagenomics of nearly 1600 species originating from multiple anaerobic digesters.</title>
        <authorList>
            <person name="Campanaro S."/>
            <person name="Treu L."/>
            <person name="Rodriguez-R L.M."/>
            <person name="Kovalovszki A."/>
            <person name="Ziels R.M."/>
            <person name="Maus I."/>
            <person name="Zhu X."/>
            <person name="Kougias P.G."/>
            <person name="Basile A."/>
            <person name="Luo G."/>
            <person name="Schluter A."/>
            <person name="Konstantinidis K.T."/>
            <person name="Angelidaki I."/>
        </authorList>
    </citation>
    <scope>NUCLEOTIDE SEQUENCE [LARGE SCALE GENOMIC DNA]</scope>
    <source>
        <strain evidence="2">AS27yjCOA_65</strain>
    </source>
</reference>
<dbReference type="EMBL" id="JAAZON010000548">
    <property type="protein sequence ID" value="NMC63891.1"/>
    <property type="molecule type" value="Genomic_DNA"/>
</dbReference>
<proteinExistence type="predicted"/>
<accession>A0A7X9FT90</accession>
<dbReference type="PANTHER" id="PTHR31157">
    <property type="entry name" value="SCP DOMAIN-CONTAINING PROTEIN"/>
    <property type="match status" value="1"/>
</dbReference>
<organism evidence="2 3">
    <name type="scientific">SAR324 cluster bacterium</name>
    <dbReference type="NCBI Taxonomy" id="2024889"/>
    <lineage>
        <taxon>Bacteria</taxon>
        <taxon>Deltaproteobacteria</taxon>
        <taxon>SAR324 cluster</taxon>
    </lineage>
</organism>
<protein>
    <submittedName>
        <fullName evidence="2">CAP domain-containing protein</fullName>
    </submittedName>
</protein>
<dbReference type="InterPro" id="IPR035940">
    <property type="entry name" value="CAP_sf"/>
</dbReference>
<dbReference type="Proteomes" id="UP000524246">
    <property type="component" value="Unassembled WGS sequence"/>
</dbReference>